<dbReference type="InterPro" id="IPR009057">
    <property type="entry name" value="Homeodomain-like_sf"/>
</dbReference>
<feature type="DNA-binding region" description="H-T-H motif" evidence="2">
    <location>
        <begin position="44"/>
        <end position="63"/>
    </location>
</feature>
<keyword evidence="1 2" id="KW-0238">DNA-binding</keyword>
<dbReference type="PROSITE" id="PS50977">
    <property type="entry name" value="HTH_TETR_2"/>
    <property type="match status" value="1"/>
</dbReference>
<name>A0A0D5Y0J7_9PSED</name>
<dbReference type="Proteomes" id="UP000032748">
    <property type="component" value="Chromosome"/>
</dbReference>
<dbReference type="PANTHER" id="PTHR30055:SF201">
    <property type="entry name" value="TRANSCRIPTIONAL REGULATORY PROTEIN"/>
    <property type="match status" value="1"/>
</dbReference>
<accession>A0A0D5Y0J7</accession>
<dbReference type="GO" id="GO:0003700">
    <property type="term" value="F:DNA-binding transcription factor activity"/>
    <property type="evidence" value="ECO:0007669"/>
    <property type="project" value="TreeGrafter"/>
</dbReference>
<gene>
    <name evidence="4" type="ORF">PCL1606_30480</name>
</gene>
<dbReference type="InterPro" id="IPR040804">
    <property type="entry name" value="TetR_C_18"/>
</dbReference>
<evidence type="ECO:0000313" key="5">
    <source>
        <dbReference type="Proteomes" id="UP000032748"/>
    </source>
</evidence>
<protein>
    <submittedName>
        <fullName evidence="4">TetR family transcriptional regulator</fullName>
    </submittedName>
</protein>
<dbReference type="GO" id="GO:0000976">
    <property type="term" value="F:transcription cis-regulatory region binding"/>
    <property type="evidence" value="ECO:0007669"/>
    <property type="project" value="TreeGrafter"/>
</dbReference>
<dbReference type="SUPFAM" id="SSF46689">
    <property type="entry name" value="Homeodomain-like"/>
    <property type="match status" value="1"/>
</dbReference>
<evidence type="ECO:0000256" key="2">
    <source>
        <dbReference type="PROSITE-ProRule" id="PRU00335"/>
    </source>
</evidence>
<dbReference type="Pfam" id="PF17923">
    <property type="entry name" value="TetR_C_18"/>
    <property type="match status" value="1"/>
</dbReference>
<reference evidence="4 5" key="1">
    <citation type="journal article" date="2015" name="Mol. Plant Microbe Interact.">
        <title>Comparative Genomic Analysis of Pseudomonas chlororaphis PCL1606 Reveals New Insight into Antifungal Compounds Involved in Biocontrol.</title>
        <authorList>
            <person name="Calderon C.E."/>
            <person name="Ramos C."/>
            <person name="de Vicente A."/>
            <person name="Cazorla F.M."/>
        </authorList>
    </citation>
    <scope>NUCLEOTIDE SEQUENCE [LARGE SCALE GENOMIC DNA]</scope>
    <source>
        <strain evidence="4 5">PCL1606</strain>
    </source>
</reference>
<dbReference type="PRINTS" id="PR00455">
    <property type="entry name" value="HTHTETR"/>
</dbReference>
<organism evidence="4 5">
    <name type="scientific">Pseudomonas chlororaphis</name>
    <dbReference type="NCBI Taxonomy" id="587753"/>
    <lineage>
        <taxon>Bacteria</taxon>
        <taxon>Pseudomonadati</taxon>
        <taxon>Pseudomonadota</taxon>
        <taxon>Gammaproteobacteria</taxon>
        <taxon>Pseudomonadales</taxon>
        <taxon>Pseudomonadaceae</taxon>
        <taxon>Pseudomonas</taxon>
    </lineage>
</organism>
<sequence length="212" mass="23505">MSNRRSPQVSSRKAPQQARSTELVAAILEAATQVLAREGAQRFTTARVAEKAGVSIGSLYQYFPNKAAILFRLQSDEWQQTTEMLRRILEDARRAPLERLRVLVRVFIQSECAEAGMRVALNDAAPLYRDAPEAQAVKAEGERIFQGFMAQALPEAPEAIRALASELITATLGSVGKEFSESPRSAAEIERYADAMADMFCAYLTHLAQRRD</sequence>
<dbReference type="Pfam" id="PF00440">
    <property type="entry name" value="TetR_N"/>
    <property type="match status" value="1"/>
</dbReference>
<dbReference type="EMBL" id="CP011110">
    <property type="protein sequence ID" value="AKA24499.1"/>
    <property type="molecule type" value="Genomic_DNA"/>
</dbReference>
<proteinExistence type="predicted"/>
<dbReference type="RefSeq" id="WP_045883124.1">
    <property type="nucleotide sequence ID" value="NZ_CP011110.1"/>
</dbReference>
<feature type="domain" description="HTH tetR-type" evidence="3">
    <location>
        <begin position="21"/>
        <end position="81"/>
    </location>
</feature>
<dbReference type="Gene3D" id="1.10.357.10">
    <property type="entry name" value="Tetracycline Repressor, domain 2"/>
    <property type="match status" value="1"/>
</dbReference>
<evidence type="ECO:0000259" key="3">
    <source>
        <dbReference type="PROSITE" id="PS50977"/>
    </source>
</evidence>
<dbReference type="InterPro" id="IPR050109">
    <property type="entry name" value="HTH-type_TetR-like_transc_reg"/>
</dbReference>
<dbReference type="KEGG" id="pcz:PCL1606_30480"/>
<evidence type="ECO:0000256" key="1">
    <source>
        <dbReference type="ARBA" id="ARBA00023125"/>
    </source>
</evidence>
<dbReference type="InterPro" id="IPR001647">
    <property type="entry name" value="HTH_TetR"/>
</dbReference>
<evidence type="ECO:0000313" key="4">
    <source>
        <dbReference type="EMBL" id="AKA24499.1"/>
    </source>
</evidence>
<dbReference type="AlphaFoldDB" id="A0A0D5Y0J7"/>
<dbReference type="PATRIC" id="fig|587753.10.peg.3040"/>
<dbReference type="PANTHER" id="PTHR30055">
    <property type="entry name" value="HTH-TYPE TRANSCRIPTIONAL REGULATOR RUTR"/>
    <property type="match status" value="1"/>
</dbReference>
<dbReference type="OrthoDB" id="9816320at2"/>